<dbReference type="WBParaSite" id="ES5_v2.g15467.t1">
    <property type="protein sequence ID" value="ES5_v2.g15467.t1"/>
    <property type="gene ID" value="ES5_v2.g15467"/>
</dbReference>
<accession>A0AC34FEB1</accession>
<reference evidence="2" key="1">
    <citation type="submission" date="2022-11" db="UniProtKB">
        <authorList>
            <consortium name="WormBaseParasite"/>
        </authorList>
    </citation>
    <scope>IDENTIFICATION</scope>
</reference>
<dbReference type="Proteomes" id="UP000887579">
    <property type="component" value="Unplaced"/>
</dbReference>
<evidence type="ECO:0000313" key="1">
    <source>
        <dbReference type="Proteomes" id="UP000887579"/>
    </source>
</evidence>
<protein>
    <submittedName>
        <fullName evidence="2">Uncharacterized protein</fullName>
    </submittedName>
</protein>
<name>A0AC34FEB1_9BILA</name>
<evidence type="ECO:0000313" key="2">
    <source>
        <dbReference type="WBParaSite" id="ES5_v2.g15467.t1"/>
    </source>
</evidence>
<proteinExistence type="predicted"/>
<organism evidence="1 2">
    <name type="scientific">Panagrolaimus sp. ES5</name>
    <dbReference type="NCBI Taxonomy" id="591445"/>
    <lineage>
        <taxon>Eukaryota</taxon>
        <taxon>Metazoa</taxon>
        <taxon>Ecdysozoa</taxon>
        <taxon>Nematoda</taxon>
        <taxon>Chromadorea</taxon>
        <taxon>Rhabditida</taxon>
        <taxon>Tylenchina</taxon>
        <taxon>Panagrolaimomorpha</taxon>
        <taxon>Panagrolaimoidea</taxon>
        <taxon>Panagrolaimidae</taxon>
        <taxon>Panagrolaimus</taxon>
    </lineage>
</organism>
<sequence>MLPITFYQRLDSNYRKLIYNLDKDLKNANLESYHDALKSFAELYMLPWQYWEHALEHKNYYGDKHYLTLFSLYQFFYPREDDELLWDSQEYFKELKLMFHRRSKNMNRKYFKTLSINLERNVNLLIYDLQVPHCDLKEIWKLYEKNICSTPPRGIADTYHEMSDLYNKIMSVEKDEGKWIEAMTESNNNEFIQQNIEFRLGGDLNNKKLWKLYIEYLRQNNIQAQPLVIVPWKNTFHFEIRDESGLKFLDYRLPDFNEKITPPPSLNLFFTLENSVPQNFEFHENFINYIQKNANGSFQQKLKMSCKYFHINFPVIIIYKLILTKFMEEKYITCFEQSINVSNYEGDEIKADRIFLTTMLEFSSPSSDINALSKFLPKIIKCSVKYLSITGQDLSLDEFQFLVGHGEVLDLCLLEVKIYKAENVTIAFEDLLKMLPLVEDLM</sequence>